<feature type="compositionally biased region" description="Basic residues" evidence="1">
    <location>
        <begin position="97"/>
        <end position="116"/>
    </location>
</feature>
<accession>A0A9P1GGZ2</accession>
<name>A0A9P1GGZ2_9DINO</name>
<reference evidence="2" key="1">
    <citation type="submission" date="2022-10" db="EMBL/GenBank/DDBJ databases">
        <authorList>
            <person name="Chen Y."/>
            <person name="Dougan E. K."/>
            <person name="Chan C."/>
            <person name="Rhodes N."/>
            <person name="Thang M."/>
        </authorList>
    </citation>
    <scope>NUCLEOTIDE SEQUENCE</scope>
</reference>
<dbReference type="AlphaFoldDB" id="A0A9P1GGZ2"/>
<evidence type="ECO:0000256" key="1">
    <source>
        <dbReference type="SAM" id="MobiDB-lite"/>
    </source>
</evidence>
<dbReference type="EMBL" id="CAMXCT020004668">
    <property type="protein sequence ID" value="CAL1163259.1"/>
    <property type="molecule type" value="Genomic_DNA"/>
</dbReference>
<dbReference type="EMBL" id="CAMXCT010004668">
    <property type="protein sequence ID" value="CAI4009884.1"/>
    <property type="molecule type" value="Genomic_DNA"/>
</dbReference>
<keyword evidence="4" id="KW-1185">Reference proteome</keyword>
<feature type="region of interest" description="Disordered" evidence="1">
    <location>
        <begin position="28"/>
        <end position="57"/>
    </location>
</feature>
<evidence type="ECO:0000313" key="3">
    <source>
        <dbReference type="EMBL" id="CAL4797196.1"/>
    </source>
</evidence>
<sequence length="210" mass="23411">MTLSEQSMNSSKLSSKASSRILGKVLAELNANQAHPSRDWKNDRNDRETFPDFSDCVEPVDEELPEWATAVVDRSSEGFFKDGMWQSADGKDEHSRGKVTWKKNHERRGHHARYQKRRQERENEAKACGQGKPNAPVAAGMVKGPPLSPTSTVNTMATQKTGGESLVPVGLGSQDAGLVMLVKTRVSELQKSSLLINRRRFAIRKLKREP</sequence>
<dbReference type="EMBL" id="CAMXCT030004668">
    <property type="protein sequence ID" value="CAL4797196.1"/>
    <property type="molecule type" value="Genomic_DNA"/>
</dbReference>
<feature type="region of interest" description="Disordered" evidence="1">
    <location>
        <begin position="83"/>
        <end position="122"/>
    </location>
</feature>
<evidence type="ECO:0000313" key="4">
    <source>
        <dbReference type="Proteomes" id="UP001152797"/>
    </source>
</evidence>
<feature type="compositionally biased region" description="Basic and acidic residues" evidence="1">
    <location>
        <begin position="36"/>
        <end position="50"/>
    </location>
</feature>
<reference evidence="3 4" key="2">
    <citation type="submission" date="2024-05" db="EMBL/GenBank/DDBJ databases">
        <authorList>
            <person name="Chen Y."/>
            <person name="Shah S."/>
            <person name="Dougan E. K."/>
            <person name="Thang M."/>
            <person name="Chan C."/>
        </authorList>
    </citation>
    <scope>NUCLEOTIDE SEQUENCE [LARGE SCALE GENOMIC DNA]</scope>
</reference>
<comment type="caution">
    <text evidence="2">The sequence shown here is derived from an EMBL/GenBank/DDBJ whole genome shotgun (WGS) entry which is preliminary data.</text>
</comment>
<protein>
    <submittedName>
        <fullName evidence="2">Uncharacterized protein</fullName>
    </submittedName>
</protein>
<organism evidence="2">
    <name type="scientific">Cladocopium goreaui</name>
    <dbReference type="NCBI Taxonomy" id="2562237"/>
    <lineage>
        <taxon>Eukaryota</taxon>
        <taxon>Sar</taxon>
        <taxon>Alveolata</taxon>
        <taxon>Dinophyceae</taxon>
        <taxon>Suessiales</taxon>
        <taxon>Symbiodiniaceae</taxon>
        <taxon>Cladocopium</taxon>
    </lineage>
</organism>
<proteinExistence type="predicted"/>
<gene>
    <name evidence="2" type="ORF">C1SCF055_LOCUS35211</name>
</gene>
<evidence type="ECO:0000313" key="2">
    <source>
        <dbReference type="EMBL" id="CAI4009884.1"/>
    </source>
</evidence>
<dbReference type="Proteomes" id="UP001152797">
    <property type="component" value="Unassembled WGS sequence"/>
</dbReference>